<protein>
    <recommendedName>
        <fullName evidence="3">DUF4157 domain-containing protein</fullName>
    </recommendedName>
</protein>
<evidence type="ECO:0000313" key="1">
    <source>
        <dbReference type="EMBL" id="QEG33392.1"/>
    </source>
</evidence>
<dbReference type="KEGG" id="bgok:Pr1d_06530"/>
<proteinExistence type="predicted"/>
<dbReference type="Proteomes" id="UP000323917">
    <property type="component" value="Chromosome"/>
</dbReference>
<dbReference type="RefSeq" id="WP_148072164.1">
    <property type="nucleotide sequence ID" value="NZ_CP042913.1"/>
</dbReference>
<accession>A0A5B9Q7J0</accession>
<gene>
    <name evidence="1" type="ORF">Pr1d_06530</name>
</gene>
<evidence type="ECO:0000313" key="2">
    <source>
        <dbReference type="Proteomes" id="UP000323917"/>
    </source>
</evidence>
<organism evidence="1 2">
    <name type="scientific">Bythopirellula goksoeyrii</name>
    <dbReference type="NCBI Taxonomy" id="1400387"/>
    <lineage>
        <taxon>Bacteria</taxon>
        <taxon>Pseudomonadati</taxon>
        <taxon>Planctomycetota</taxon>
        <taxon>Planctomycetia</taxon>
        <taxon>Pirellulales</taxon>
        <taxon>Lacipirellulaceae</taxon>
        <taxon>Bythopirellula</taxon>
    </lineage>
</organism>
<name>A0A5B9Q7J0_9BACT</name>
<dbReference type="EMBL" id="CP042913">
    <property type="protein sequence ID" value="QEG33392.1"/>
    <property type="molecule type" value="Genomic_DNA"/>
</dbReference>
<dbReference type="AlphaFoldDB" id="A0A5B9Q7J0"/>
<sequence length="111" mass="12132">MIPFALTQGGKATVVDGVVEAQGGIITKLLQIGLPWVGAGAAVTLGHVVWGCDQQCLDSTREHERVHVRQYERWGPLFIPLYLAASAVAALRGLDPYRDNPFEREAFEVSE</sequence>
<evidence type="ECO:0008006" key="3">
    <source>
        <dbReference type="Google" id="ProtNLM"/>
    </source>
</evidence>
<reference evidence="1 2" key="1">
    <citation type="submission" date="2019-08" db="EMBL/GenBank/DDBJ databases">
        <title>Deep-cultivation of Planctomycetes and their phenomic and genomic characterization uncovers novel biology.</title>
        <authorList>
            <person name="Wiegand S."/>
            <person name="Jogler M."/>
            <person name="Boedeker C."/>
            <person name="Pinto D."/>
            <person name="Vollmers J."/>
            <person name="Rivas-Marin E."/>
            <person name="Kohn T."/>
            <person name="Peeters S.H."/>
            <person name="Heuer A."/>
            <person name="Rast P."/>
            <person name="Oberbeckmann S."/>
            <person name="Bunk B."/>
            <person name="Jeske O."/>
            <person name="Meyerdierks A."/>
            <person name="Storesund J.E."/>
            <person name="Kallscheuer N."/>
            <person name="Luecker S."/>
            <person name="Lage O.M."/>
            <person name="Pohl T."/>
            <person name="Merkel B.J."/>
            <person name="Hornburger P."/>
            <person name="Mueller R.-W."/>
            <person name="Bruemmer F."/>
            <person name="Labrenz M."/>
            <person name="Spormann A.M."/>
            <person name="Op den Camp H."/>
            <person name="Overmann J."/>
            <person name="Amann R."/>
            <person name="Jetten M.S.M."/>
            <person name="Mascher T."/>
            <person name="Medema M.H."/>
            <person name="Devos D.P."/>
            <person name="Kaster A.-K."/>
            <person name="Ovreas L."/>
            <person name="Rohde M."/>
            <person name="Galperin M.Y."/>
            <person name="Jogler C."/>
        </authorList>
    </citation>
    <scope>NUCLEOTIDE SEQUENCE [LARGE SCALE GENOMIC DNA]</scope>
    <source>
        <strain evidence="1 2">Pr1d</strain>
    </source>
</reference>
<keyword evidence="2" id="KW-1185">Reference proteome</keyword>
<dbReference type="OrthoDB" id="274512at2"/>